<comment type="cofactor">
    <cofactor evidence="1">
        <name>Mn(2+)</name>
        <dbReference type="ChEBI" id="CHEBI:29035"/>
    </cofactor>
</comment>
<reference evidence="17 18" key="1">
    <citation type="submission" date="2023-05" db="EMBL/GenBank/DDBJ databases">
        <title>A 100% complete, gapless, phased diploid assembly of the Scenedesmus obliquus UTEX 3031 genome.</title>
        <authorList>
            <person name="Biondi T.C."/>
            <person name="Hanschen E.R."/>
            <person name="Kwon T."/>
            <person name="Eng W."/>
            <person name="Kruse C.P.S."/>
            <person name="Koehler S.I."/>
            <person name="Kunde Y."/>
            <person name="Gleasner C.D."/>
            <person name="You Mak K.T."/>
            <person name="Polle J."/>
            <person name="Hovde B.T."/>
            <person name="Starkenburg S.R."/>
        </authorList>
    </citation>
    <scope>NUCLEOTIDE SEQUENCE [LARGE SCALE GENOMIC DNA]</scope>
    <source>
        <strain evidence="17 18">DOE0152z</strain>
    </source>
</reference>
<dbReference type="SUPFAM" id="SSF55920">
    <property type="entry name" value="Creatinase/aminopeptidase"/>
    <property type="match status" value="1"/>
</dbReference>
<dbReference type="PANTHER" id="PTHR48480">
    <property type="match status" value="1"/>
</dbReference>
<keyword evidence="18" id="KW-1185">Reference proteome</keyword>
<evidence type="ECO:0000259" key="16">
    <source>
        <dbReference type="SMART" id="SM01011"/>
    </source>
</evidence>
<evidence type="ECO:0000256" key="4">
    <source>
        <dbReference type="ARBA" id="ARBA00022723"/>
    </source>
</evidence>
<evidence type="ECO:0000256" key="13">
    <source>
        <dbReference type="ARBA" id="ARBA00044284"/>
    </source>
</evidence>
<evidence type="ECO:0000256" key="10">
    <source>
        <dbReference type="ARBA" id="ARBA00044051"/>
    </source>
</evidence>
<dbReference type="Gene3D" id="3.90.230.10">
    <property type="entry name" value="Creatinase/methionine aminopeptidase superfamily"/>
    <property type="match status" value="1"/>
</dbReference>
<evidence type="ECO:0000256" key="8">
    <source>
        <dbReference type="ARBA" id="ARBA00023211"/>
    </source>
</evidence>
<name>A0ABY8TXR1_TETOB</name>
<keyword evidence="4" id="KW-0479">Metal-binding</keyword>
<dbReference type="EC" id="3.4.13.9" evidence="10"/>
<evidence type="ECO:0000256" key="12">
    <source>
        <dbReference type="ARBA" id="ARBA00044252"/>
    </source>
</evidence>
<keyword evidence="5" id="KW-0378">Hydrolase</keyword>
<evidence type="ECO:0000256" key="6">
    <source>
        <dbReference type="ARBA" id="ARBA00022997"/>
    </source>
</evidence>
<evidence type="ECO:0000256" key="15">
    <source>
        <dbReference type="ARBA" id="ARBA00048994"/>
    </source>
</evidence>
<comment type="catalytic activity">
    <reaction evidence="15">
        <text>Xaa-L-Pro dipeptide + H2O = an L-alpha-amino acid + L-proline</text>
        <dbReference type="Rhea" id="RHEA:76407"/>
        <dbReference type="ChEBI" id="CHEBI:15377"/>
        <dbReference type="ChEBI" id="CHEBI:59869"/>
        <dbReference type="ChEBI" id="CHEBI:60039"/>
        <dbReference type="ChEBI" id="CHEBI:195196"/>
        <dbReference type="EC" id="3.4.13.9"/>
    </reaction>
</comment>
<evidence type="ECO:0000256" key="9">
    <source>
        <dbReference type="ARBA" id="ARBA00043990"/>
    </source>
</evidence>
<dbReference type="SUPFAM" id="SSF53092">
    <property type="entry name" value="Creatinase/prolidase N-terminal domain"/>
    <property type="match status" value="1"/>
</dbReference>
<organism evidence="17 18">
    <name type="scientific">Tetradesmus obliquus</name>
    <name type="common">Green alga</name>
    <name type="synonym">Acutodesmus obliquus</name>
    <dbReference type="NCBI Taxonomy" id="3088"/>
    <lineage>
        <taxon>Eukaryota</taxon>
        <taxon>Viridiplantae</taxon>
        <taxon>Chlorophyta</taxon>
        <taxon>core chlorophytes</taxon>
        <taxon>Chlorophyceae</taxon>
        <taxon>CS clade</taxon>
        <taxon>Sphaeropleales</taxon>
        <taxon>Scenedesmaceae</taxon>
        <taxon>Tetradesmus</taxon>
    </lineage>
</organism>
<feature type="domain" description="Aminopeptidase P N-terminal" evidence="16">
    <location>
        <begin position="17"/>
        <end position="155"/>
    </location>
</feature>
<keyword evidence="3" id="KW-0645">Protease</keyword>
<evidence type="ECO:0000256" key="5">
    <source>
        <dbReference type="ARBA" id="ARBA00022801"/>
    </source>
</evidence>
<dbReference type="InterPro" id="IPR052433">
    <property type="entry name" value="X-Pro_dipept-like"/>
</dbReference>
<dbReference type="InterPro" id="IPR000994">
    <property type="entry name" value="Pept_M24"/>
</dbReference>
<dbReference type="Pfam" id="PF05195">
    <property type="entry name" value="AMP_N"/>
    <property type="match status" value="1"/>
</dbReference>
<keyword evidence="7" id="KW-0482">Metalloprotease</keyword>
<evidence type="ECO:0000256" key="14">
    <source>
        <dbReference type="ARBA" id="ARBA00044351"/>
    </source>
</evidence>
<evidence type="ECO:0000313" key="18">
    <source>
        <dbReference type="Proteomes" id="UP001244341"/>
    </source>
</evidence>
<dbReference type="CDD" id="cd01087">
    <property type="entry name" value="Prolidase"/>
    <property type="match status" value="1"/>
</dbReference>
<evidence type="ECO:0000313" key="17">
    <source>
        <dbReference type="EMBL" id="WIA13944.1"/>
    </source>
</evidence>
<gene>
    <name evidence="17" type="ORF">OEZ85_002514</name>
</gene>
<proteinExistence type="inferred from homology"/>
<keyword evidence="6" id="KW-0224">Dipeptidase</keyword>
<keyword evidence="8" id="KW-0464">Manganese</keyword>
<dbReference type="PANTHER" id="PTHR48480:SF2">
    <property type="entry name" value="PEPTIDASE D"/>
    <property type="match status" value="1"/>
</dbReference>
<evidence type="ECO:0000256" key="7">
    <source>
        <dbReference type="ARBA" id="ARBA00023049"/>
    </source>
</evidence>
<evidence type="ECO:0000256" key="1">
    <source>
        <dbReference type="ARBA" id="ARBA00001936"/>
    </source>
</evidence>
<dbReference type="InterPro" id="IPR029149">
    <property type="entry name" value="Creatin/AminoP/Spt16_N"/>
</dbReference>
<dbReference type="SMART" id="SM01011">
    <property type="entry name" value="AMP_N"/>
    <property type="match status" value="1"/>
</dbReference>
<comment type="similarity">
    <text evidence="9">Belongs to the peptidase M24B family. Eukaryotic-type prolidase subfamily.</text>
</comment>
<evidence type="ECO:0000256" key="3">
    <source>
        <dbReference type="ARBA" id="ARBA00022670"/>
    </source>
</evidence>
<dbReference type="InterPro" id="IPR007865">
    <property type="entry name" value="Aminopep_P_N"/>
</dbReference>
<comment type="subunit">
    <text evidence="2">Homodimer.</text>
</comment>
<dbReference type="EMBL" id="CP126212">
    <property type="protein sequence ID" value="WIA13944.1"/>
    <property type="molecule type" value="Genomic_DNA"/>
</dbReference>
<evidence type="ECO:0000256" key="11">
    <source>
        <dbReference type="ARBA" id="ARBA00044141"/>
    </source>
</evidence>
<dbReference type="Gene3D" id="3.40.350.10">
    <property type="entry name" value="Creatinase/prolidase N-terminal domain"/>
    <property type="match status" value="1"/>
</dbReference>
<accession>A0ABY8TXR1</accession>
<protein>
    <recommendedName>
        <fullName evidence="11">Xaa-Pro dipeptidase</fullName>
        <ecNumber evidence="10">3.4.13.9</ecNumber>
    </recommendedName>
    <alternativeName>
        <fullName evidence="14">Imidodipeptidase</fullName>
    </alternativeName>
    <alternativeName>
        <fullName evidence="12">Peptidase D</fullName>
    </alternativeName>
    <alternativeName>
        <fullName evidence="13">Proline dipeptidase</fullName>
    </alternativeName>
</protein>
<dbReference type="Proteomes" id="UP001244341">
    <property type="component" value="Chromosome 5b"/>
</dbReference>
<sequence length="514" mass="55693">MAEDRCCFYMGPGTLKIDRRAFHGPIQQGVLQRMQAALPVDKRGIILLKGGDVQPVYTTDGEQLFRQESYLHYLFGVNEDGFWGALDVRNGRSMLFMPRLPASYGVWMGVIQGPDYYKAKYAVDEVVYVDDMAGVLAAAGAPCIHLLSGTNTDSGTEVQPPSFEGSDTLTLETATLFREINEARVHKTPGEIVLMKYVNHLGSRAHVAMMQGCKPGMMEYQAESIFRHFTYSKGGCRNQGYTCIAASGSNGAVLHYGHGGAPNDAQMREGGLVLFDMGCEYYRYGSDITCSWPVNGKFTPQQALLYNAVLDAHRSVIAAMAPGVSWAELHSLAYRKILGGLAAGGLLQGDVEEMIAAEVGGLFMPHGLGHLIGIDTHDVGGYGDGFPERIQRPGYKSLRTARQLEAGMIITVEPGCYFNPVLLLPAYEDPVHSKFLVKEAIQPFMAMGGVRIEDNVVVTETGSLSLTDVPRTVKEIEAVMAGAHWPFAGVRDTPVEQTQNSIAGVAAVPGIAVV</sequence>
<evidence type="ECO:0000256" key="2">
    <source>
        <dbReference type="ARBA" id="ARBA00011738"/>
    </source>
</evidence>
<dbReference type="Pfam" id="PF00557">
    <property type="entry name" value="Peptidase_M24"/>
    <property type="match status" value="1"/>
</dbReference>
<dbReference type="InterPro" id="IPR036005">
    <property type="entry name" value="Creatinase/aminopeptidase-like"/>
</dbReference>